<evidence type="ECO:0000313" key="1">
    <source>
        <dbReference type="EMBL" id="CAK8690769.1"/>
    </source>
</evidence>
<sequence length="61" mass="6761">MFIIATRSEKTKQTGMYINTRKTATLPLKGSINQGGSMIFDQDQDVVNVGDLDPKQALKFV</sequence>
<keyword evidence="2" id="KW-1185">Reference proteome</keyword>
<name>A0ABP0GIW4_CLALP</name>
<proteinExistence type="predicted"/>
<dbReference type="EMBL" id="CAWYQH010000119">
    <property type="protein sequence ID" value="CAK8690769.1"/>
    <property type="molecule type" value="Genomic_DNA"/>
</dbReference>
<reference evidence="1 2" key="1">
    <citation type="submission" date="2024-02" db="EMBL/GenBank/DDBJ databases">
        <authorList>
            <person name="Daric V."/>
            <person name="Darras S."/>
        </authorList>
    </citation>
    <scope>NUCLEOTIDE SEQUENCE [LARGE SCALE GENOMIC DNA]</scope>
</reference>
<gene>
    <name evidence="1" type="ORF">CVLEPA_LOCUS23341</name>
</gene>
<accession>A0ABP0GIW4</accession>
<organism evidence="1 2">
    <name type="scientific">Clavelina lepadiformis</name>
    <name type="common">Light-bulb sea squirt</name>
    <name type="synonym">Ascidia lepadiformis</name>
    <dbReference type="NCBI Taxonomy" id="159417"/>
    <lineage>
        <taxon>Eukaryota</taxon>
        <taxon>Metazoa</taxon>
        <taxon>Chordata</taxon>
        <taxon>Tunicata</taxon>
        <taxon>Ascidiacea</taxon>
        <taxon>Aplousobranchia</taxon>
        <taxon>Clavelinidae</taxon>
        <taxon>Clavelina</taxon>
    </lineage>
</organism>
<comment type="caution">
    <text evidence="1">The sequence shown here is derived from an EMBL/GenBank/DDBJ whole genome shotgun (WGS) entry which is preliminary data.</text>
</comment>
<dbReference type="Proteomes" id="UP001642483">
    <property type="component" value="Unassembled WGS sequence"/>
</dbReference>
<protein>
    <submittedName>
        <fullName evidence="1">Uncharacterized protein</fullName>
    </submittedName>
</protein>
<evidence type="ECO:0000313" key="2">
    <source>
        <dbReference type="Proteomes" id="UP001642483"/>
    </source>
</evidence>